<dbReference type="Proteomes" id="UP000823749">
    <property type="component" value="Chromosome 12"/>
</dbReference>
<comment type="caution">
    <text evidence="2">The sequence shown here is derived from an EMBL/GenBank/DDBJ whole genome shotgun (WGS) entry which is preliminary data.</text>
</comment>
<sequence length="185" mass="20369">MLFPILLFHYPESALRLKGYREVISNNLQFHLQDVVFAVLEVGPRKPANNSFVADVRIIDQRIDVAVFPEVAEEIYGISGTNIALVAPGEPLGLEILQKLADEKEGDITLKAYMYTYAGITQLRFNVHSMCPSTQPHGITSPPKTLALPPTTPTKRENPRNTSPSETSPETPAGKKLKDKITGTS</sequence>
<gene>
    <name evidence="2" type="ORF">RHGRI_033623</name>
</gene>
<organism evidence="2 3">
    <name type="scientific">Rhododendron griersonianum</name>
    <dbReference type="NCBI Taxonomy" id="479676"/>
    <lineage>
        <taxon>Eukaryota</taxon>
        <taxon>Viridiplantae</taxon>
        <taxon>Streptophyta</taxon>
        <taxon>Embryophyta</taxon>
        <taxon>Tracheophyta</taxon>
        <taxon>Spermatophyta</taxon>
        <taxon>Magnoliopsida</taxon>
        <taxon>eudicotyledons</taxon>
        <taxon>Gunneridae</taxon>
        <taxon>Pentapetalae</taxon>
        <taxon>asterids</taxon>
        <taxon>Ericales</taxon>
        <taxon>Ericaceae</taxon>
        <taxon>Ericoideae</taxon>
        <taxon>Rhodoreae</taxon>
        <taxon>Rhododendron</taxon>
    </lineage>
</organism>
<dbReference type="EMBL" id="JACTNZ010000012">
    <property type="protein sequence ID" value="KAG5521128.1"/>
    <property type="molecule type" value="Genomic_DNA"/>
</dbReference>
<evidence type="ECO:0000256" key="1">
    <source>
        <dbReference type="SAM" id="MobiDB-lite"/>
    </source>
</evidence>
<protein>
    <submittedName>
        <fullName evidence="2">Uncharacterized protein</fullName>
    </submittedName>
</protein>
<keyword evidence="3" id="KW-1185">Reference proteome</keyword>
<feature type="compositionally biased region" description="Polar residues" evidence="1">
    <location>
        <begin position="160"/>
        <end position="170"/>
    </location>
</feature>
<feature type="compositionally biased region" description="Low complexity" evidence="1">
    <location>
        <begin position="140"/>
        <end position="149"/>
    </location>
</feature>
<evidence type="ECO:0000313" key="3">
    <source>
        <dbReference type="Proteomes" id="UP000823749"/>
    </source>
</evidence>
<evidence type="ECO:0000313" key="2">
    <source>
        <dbReference type="EMBL" id="KAG5521128.1"/>
    </source>
</evidence>
<feature type="region of interest" description="Disordered" evidence="1">
    <location>
        <begin position="133"/>
        <end position="185"/>
    </location>
</feature>
<proteinExistence type="predicted"/>
<dbReference type="AlphaFoldDB" id="A0AAV6I0M8"/>
<accession>A0AAV6I0M8</accession>
<name>A0AAV6I0M8_9ERIC</name>
<reference evidence="2" key="1">
    <citation type="submission" date="2020-08" db="EMBL/GenBank/DDBJ databases">
        <title>Plant Genome Project.</title>
        <authorList>
            <person name="Zhang R.-G."/>
        </authorList>
    </citation>
    <scope>NUCLEOTIDE SEQUENCE</scope>
    <source>
        <strain evidence="2">WSP0</strain>
        <tissue evidence="2">Leaf</tissue>
    </source>
</reference>